<feature type="signal peptide" evidence="1">
    <location>
        <begin position="1"/>
        <end position="18"/>
    </location>
</feature>
<evidence type="ECO:0008006" key="4">
    <source>
        <dbReference type="Google" id="ProtNLM"/>
    </source>
</evidence>
<keyword evidence="3" id="KW-1185">Reference proteome</keyword>
<name>A0A8C7ZNE1_9TELE</name>
<dbReference type="Proteomes" id="UP000694383">
    <property type="component" value="Unplaced"/>
</dbReference>
<evidence type="ECO:0000256" key="1">
    <source>
        <dbReference type="SAM" id="SignalP"/>
    </source>
</evidence>
<feature type="chain" id="PRO_5034562465" description="Secreted protein" evidence="1">
    <location>
        <begin position="19"/>
        <end position="77"/>
    </location>
</feature>
<reference evidence="2" key="1">
    <citation type="submission" date="2025-08" db="UniProtKB">
        <authorList>
            <consortium name="Ensembl"/>
        </authorList>
    </citation>
    <scope>IDENTIFICATION</scope>
</reference>
<dbReference type="AlphaFoldDB" id="A0A8C7ZNE1"/>
<protein>
    <recommendedName>
        <fullName evidence="4">Secreted protein</fullName>
    </recommendedName>
</protein>
<dbReference type="Ensembl" id="ENSOSIT00000046803.1">
    <property type="protein sequence ID" value="ENSOSIP00000044484.1"/>
    <property type="gene ID" value="ENSOSIG00000021266.1"/>
</dbReference>
<sequence>MYVFLLSAFAGFSARLAGVRINPEQQDRGGSTRVGAALVQKCGHHPHDDDITIWEDSCLHFEDFEQTTCGERSSPCR</sequence>
<evidence type="ECO:0000313" key="3">
    <source>
        <dbReference type="Proteomes" id="UP000694383"/>
    </source>
</evidence>
<reference evidence="2" key="2">
    <citation type="submission" date="2025-09" db="UniProtKB">
        <authorList>
            <consortium name="Ensembl"/>
        </authorList>
    </citation>
    <scope>IDENTIFICATION</scope>
</reference>
<keyword evidence="1" id="KW-0732">Signal</keyword>
<evidence type="ECO:0000313" key="2">
    <source>
        <dbReference type="Ensembl" id="ENSOSIP00000044484.1"/>
    </source>
</evidence>
<organism evidence="2 3">
    <name type="scientific">Oryzias sinensis</name>
    <name type="common">Chinese medaka</name>
    <dbReference type="NCBI Taxonomy" id="183150"/>
    <lineage>
        <taxon>Eukaryota</taxon>
        <taxon>Metazoa</taxon>
        <taxon>Chordata</taxon>
        <taxon>Craniata</taxon>
        <taxon>Vertebrata</taxon>
        <taxon>Euteleostomi</taxon>
        <taxon>Actinopterygii</taxon>
        <taxon>Neopterygii</taxon>
        <taxon>Teleostei</taxon>
        <taxon>Neoteleostei</taxon>
        <taxon>Acanthomorphata</taxon>
        <taxon>Ovalentaria</taxon>
        <taxon>Atherinomorphae</taxon>
        <taxon>Beloniformes</taxon>
        <taxon>Adrianichthyidae</taxon>
        <taxon>Oryziinae</taxon>
        <taxon>Oryzias</taxon>
    </lineage>
</organism>
<proteinExistence type="predicted"/>
<accession>A0A8C7ZNE1</accession>